<dbReference type="InterPro" id="IPR037066">
    <property type="entry name" value="Plug_dom_sf"/>
</dbReference>
<dbReference type="Proteomes" id="UP000242818">
    <property type="component" value="Unassembled WGS sequence"/>
</dbReference>
<organism evidence="14 15">
    <name type="scientific">Chitinophaga costaii</name>
    <dbReference type="NCBI Taxonomy" id="1335309"/>
    <lineage>
        <taxon>Bacteria</taxon>
        <taxon>Pseudomonadati</taxon>
        <taxon>Bacteroidota</taxon>
        <taxon>Chitinophagia</taxon>
        <taxon>Chitinophagales</taxon>
        <taxon>Chitinophagaceae</taxon>
        <taxon>Chitinophaga</taxon>
    </lineage>
</organism>
<protein>
    <submittedName>
        <fullName evidence="14">TonB-linked outer membrane protein, SusC/RagA family</fullName>
    </submittedName>
</protein>
<evidence type="ECO:0000313" key="15">
    <source>
        <dbReference type="Proteomes" id="UP000242818"/>
    </source>
</evidence>
<keyword evidence="4 10" id="KW-0812">Transmembrane</keyword>
<dbReference type="SUPFAM" id="SSF49464">
    <property type="entry name" value="Carboxypeptidase regulatory domain-like"/>
    <property type="match status" value="1"/>
</dbReference>
<dbReference type="NCBIfam" id="TIGR04057">
    <property type="entry name" value="SusC_RagA_signa"/>
    <property type="match status" value="1"/>
</dbReference>
<dbReference type="InterPro" id="IPR008969">
    <property type="entry name" value="CarboxyPept-like_regulatory"/>
</dbReference>
<dbReference type="InterPro" id="IPR000531">
    <property type="entry name" value="Beta-barrel_TonB"/>
</dbReference>
<dbReference type="InterPro" id="IPR023996">
    <property type="entry name" value="TonB-dep_OMP_SusC/RagA"/>
</dbReference>
<dbReference type="Pfam" id="PF13715">
    <property type="entry name" value="CarbopepD_reg_2"/>
    <property type="match status" value="1"/>
</dbReference>
<keyword evidence="3 10" id="KW-1134">Transmembrane beta strand</keyword>
<dbReference type="PROSITE" id="PS52016">
    <property type="entry name" value="TONB_DEPENDENT_REC_3"/>
    <property type="match status" value="1"/>
</dbReference>
<dbReference type="GO" id="GO:0009279">
    <property type="term" value="C:cell outer membrane"/>
    <property type="evidence" value="ECO:0007669"/>
    <property type="project" value="UniProtKB-SubCell"/>
</dbReference>
<keyword evidence="9 10" id="KW-0998">Cell outer membrane</keyword>
<evidence type="ECO:0000256" key="4">
    <source>
        <dbReference type="ARBA" id="ARBA00022692"/>
    </source>
</evidence>
<comment type="subcellular location">
    <subcellularLocation>
        <location evidence="1 10">Cell outer membrane</location>
        <topology evidence="1 10">Multi-pass membrane protein</topology>
    </subcellularLocation>
</comment>
<dbReference type="Pfam" id="PF00593">
    <property type="entry name" value="TonB_dep_Rec_b-barrel"/>
    <property type="match status" value="1"/>
</dbReference>
<gene>
    <name evidence="14" type="ORF">GA0116948_12711</name>
</gene>
<proteinExistence type="inferred from homology"/>
<keyword evidence="5" id="KW-0732">Signal</keyword>
<evidence type="ECO:0000256" key="1">
    <source>
        <dbReference type="ARBA" id="ARBA00004571"/>
    </source>
</evidence>
<dbReference type="GO" id="GO:0015344">
    <property type="term" value="F:siderophore uptake transmembrane transporter activity"/>
    <property type="evidence" value="ECO:0007669"/>
    <property type="project" value="TreeGrafter"/>
</dbReference>
<dbReference type="NCBIfam" id="TIGR04056">
    <property type="entry name" value="OMP_RagA_SusC"/>
    <property type="match status" value="1"/>
</dbReference>
<dbReference type="InterPro" id="IPR039426">
    <property type="entry name" value="TonB-dep_rcpt-like"/>
</dbReference>
<evidence type="ECO:0000256" key="5">
    <source>
        <dbReference type="ARBA" id="ARBA00022729"/>
    </source>
</evidence>
<dbReference type="OrthoDB" id="9768177at2"/>
<evidence type="ECO:0000259" key="13">
    <source>
        <dbReference type="Pfam" id="PF07715"/>
    </source>
</evidence>
<feature type="domain" description="TonB-dependent receptor plug" evidence="13">
    <location>
        <begin position="231"/>
        <end position="363"/>
    </location>
</feature>
<dbReference type="Gene3D" id="2.40.170.20">
    <property type="entry name" value="TonB-dependent receptor, beta-barrel domain"/>
    <property type="match status" value="1"/>
</dbReference>
<dbReference type="InterPro" id="IPR012910">
    <property type="entry name" value="Plug_dom"/>
</dbReference>
<comment type="similarity">
    <text evidence="10 11">Belongs to the TonB-dependent receptor family.</text>
</comment>
<dbReference type="InterPro" id="IPR036942">
    <property type="entry name" value="Beta-barrel_TonB_sf"/>
</dbReference>
<keyword evidence="8" id="KW-0675">Receptor</keyword>
<dbReference type="PANTHER" id="PTHR30069">
    <property type="entry name" value="TONB-DEPENDENT OUTER MEMBRANE RECEPTOR"/>
    <property type="match status" value="1"/>
</dbReference>
<name>A0A1C4G8K7_9BACT</name>
<feature type="domain" description="TonB-dependent receptor-like beta-barrel" evidence="12">
    <location>
        <begin position="522"/>
        <end position="1105"/>
    </location>
</feature>
<evidence type="ECO:0000259" key="12">
    <source>
        <dbReference type="Pfam" id="PF00593"/>
    </source>
</evidence>
<dbReference type="STRING" id="1335309.GA0116948_12711"/>
<evidence type="ECO:0000256" key="6">
    <source>
        <dbReference type="ARBA" id="ARBA00023077"/>
    </source>
</evidence>
<evidence type="ECO:0000256" key="11">
    <source>
        <dbReference type="RuleBase" id="RU003357"/>
    </source>
</evidence>
<evidence type="ECO:0000256" key="10">
    <source>
        <dbReference type="PROSITE-ProRule" id="PRU01360"/>
    </source>
</evidence>
<evidence type="ECO:0000256" key="3">
    <source>
        <dbReference type="ARBA" id="ARBA00022452"/>
    </source>
</evidence>
<dbReference type="GO" id="GO:0044718">
    <property type="term" value="P:siderophore transmembrane transport"/>
    <property type="evidence" value="ECO:0007669"/>
    <property type="project" value="TreeGrafter"/>
</dbReference>
<sequence>MQSTFYCKLFPPGEKRRNSTKIWMTMKWTAFFILAACLQVSARGYAQRINISAHNVTLDAVFKEIEHQSNYYFVYRDEWLHATAKVDVSIQNATIEEALKLCFKNQPFSYAIVGKTIVLKPQENAPETVASQPPPGDIKGYVAGDNGPLYAATVINKRTGTGTATNLRGEFTLSDVNENDVLIISSIGYEKQEISLKDKKGVISVQLKVAVNKLDEVQVLAYGQTTSQRINTGTVTKVTAADIAKQPVTNVLQVLAGQVPGMLITENSGTPGAGIKVQIRAAASLPSINNVAATGTAPLYIIDGVSFLSEPVYSAGGNTKGFLQPSFGSSPLNTMNPGDIESIEVLKDADATAIYGSRGANGVILITTKKGKAGKTKLDVNVNSGISMVSDLHKVHNMTTAQYLEVRHQAFDNSNLTPTASTAPDLVLWDTTKTTDFAKTLIGRTAHLTDAAVSFSGGNFQTNFLLSGTYHKETTVIPGDYKYGRGAVHLSVEHTSPDRKFMANISATMTVDKNNNTARLGYSTDLASVAFSMAPDFPLYDSTGKNLYWFDLNTYSLAYDNPLKYKYDRYTAKTNNLIGNIMLKYTPVHGLNLKVSTSYNKLLTDAQSQVSSLSLNPFNTTYLPYSYFQQNYAETWNVEPQADYTHKIGDGTLNVLVGSTLQNNSYVQPFYISANHYTSDALLGSVAAAGSIYVTNFSSEYKYQSVFGRANYNWLNKYIVNINYRYDGSSKFGVNNRFGSFGSVGAAWIFSEENLIKNKLSFLSYGKLRGSYGSSGNDQIPNYQYLSTYQTTYYGYNGISGLVPSKIANPNLKWEVNKKSEVALDLGFLKDRILVSGTWYVNNTNNPLVSNPLSTVSGFSSYYANLPALIRRKGLEFTLSTQNIKNKNFSWNTSINISFAQSKLVSFPTIANTGYINYMVVGQSMSTIYAWHYTGLSATTGLPTVLDANKNGTTLLSEDGLAANGLGDKIAVGKSDPDYFGGMNNSFRYKGFSLDVLLQFVGHATKQSIDYGSTTPPGYDATNKSSYIYDLFKQTNGKIATKTFGYNTDGSAYNSYVKYSQSDALLSNGAYWRVKNVSLSYTFSESWLKHIKMSAAQLYLQGQNLFTGTKFRGFDPESPAGNIPPLKTFTAGVKFSF</sequence>
<dbReference type="Gene3D" id="2.170.130.10">
    <property type="entry name" value="TonB-dependent receptor, plug domain"/>
    <property type="match status" value="1"/>
</dbReference>
<accession>A0A1C4G8K7</accession>
<dbReference type="SUPFAM" id="SSF56935">
    <property type="entry name" value="Porins"/>
    <property type="match status" value="1"/>
</dbReference>
<keyword evidence="7 10" id="KW-0472">Membrane</keyword>
<evidence type="ECO:0000313" key="14">
    <source>
        <dbReference type="EMBL" id="SCC64175.1"/>
    </source>
</evidence>
<reference evidence="14 15" key="1">
    <citation type="submission" date="2016-08" db="EMBL/GenBank/DDBJ databases">
        <authorList>
            <person name="Seilhamer J.J."/>
        </authorList>
    </citation>
    <scope>NUCLEOTIDE SEQUENCE [LARGE SCALE GENOMIC DNA]</scope>
    <source>
        <strain evidence="14 15">A37T2</strain>
    </source>
</reference>
<dbReference type="InterPro" id="IPR023997">
    <property type="entry name" value="TonB-dep_OMP_SusC/RagA_CS"/>
</dbReference>
<dbReference type="EMBL" id="FMAR01000027">
    <property type="protein sequence ID" value="SCC64175.1"/>
    <property type="molecule type" value="Genomic_DNA"/>
</dbReference>
<keyword evidence="2 10" id="KW-0813">Transport</keyword>
<evidence type="ECO:0000256" key="8">
    <source>
        <dbReference type="ARBA" id="ARBA00023170"/>
    </source>
</evidence>
<dbReference type="AlphaFoldDB" id="A0A1C4G8K7"/>
<keyword evidence="15" id="KW-1185">Reference proteome</keyword>
<evidence type="ECO:0000256" key="7">
    <source>
        <dbReference type="ARBA" id="ARBA00023136"/>
    </source>
</evidence>
<evidence type="ECO:0000256" key="2">
    <source>
        <dbReference type="ARBA" id="ARBA00022448"/>
    </source>
</evidence>
<dbReference type="PANTHER" id="PTHR30069:SF29">
    <property type="entry name" value="HEMOGLOBIN AND HEMOGLOBIN-HAPTOGLOBIN-BINDING PROTEIN 1-RELATED"/>
    <property type="match status" value="1"/>
</dbReference>
<dbReference type="Pfam" id="PF07715">
    <property type="entry name" value="Plug"/>
    <property type="match status" value="1"/>
</dbReference>
<keyword evidence="6 11" id="KW-0798">TonB box</keyword>
<evidence type="ECO:0000256" key="9">
    <source>
        <dbReference type="ARBA" id="ARBA00023237"/>
    </source>
</evidence>